<accession>A0A0F6YIQ0</accession>
<protein>
    <submittedName>
        <fullName evidence="1">Uncharacterized protein</fullName>
    </submittedName>
</protein>
<gene>
    <name evidence="1" type="ORF">DB32_002496</name>
</gene>
<dbReference type="Proteomes" id="UP000034883">
    <property type="component" value="Chromosome"/>
</dbReference>
<organism evidence="1 2">
    <name type="scientific">Sandaracinus amylolyticus</name>
    <dbReference type="NCBI Taxonomy" id="927083"/>
    <lineage>
        <taxon>Bacteria</taxon>
        <taxon>Pseudomonadati</taxon>
        <taxon>Myxococcota</taxon>
        <taxon>Polyangia</taxon>
        <taxon>Polyangiales</taxon>
        <taxon>Sandaracinaceae</taxon>
        <taxon>Sandaracinus</taxon>
    </lineage>
</organism>
<evidence type="ECO:0000313" key="1">
    <source>
        <dbReference type="EMBL" id="AKF05347.1"/>
    </source>
</evidence>
<proteinExistence type="predicted"/>
<dbReference type="EMBL" id="CP011125">
    <property type="protein sequence ID" value="AKF05347.1"/>
    <property type="molecule type" value="Genomic_DNA"/>
</dbReference>
<name>A0A0F6YIQ0_9BACT</name>
<dbReference type="AlphaFoldDB" id="A0A0F6YIQ0"/>
<reference evidence="1 2" key="1">
    <citation type="submission" date="2015-03" db="EMBL/GenBank/DDBJ databases">
        <title>Genome assembly of Sandaracinus amylolyticus DSM 53668.</title>
        <authorList>
            <person name="Sharma G."/>
            <person name="Subramanian S."/>
        </authorList>
    </citation>
    <scope>NUCLEOTIDE SEQUENCE [LARGE SCALE GENOMIC DNA]</scope>
    <source>
        <strain evidence="1 2">DSM 53668</strain>
    </source>
</reference>
<dbReference type="KEGG" id="samy:DB32_002496"/>
<evidence type="ECO:0000313" key="2">
    <source>
        <dbReference type="Proteomes" id="UP000034883"/>
    </source>
</evidence>
<dbReference type="STRING" id="927083.DB32_002496"/>
<keyword evidence="2" id="KW-1185">Reference proteome</keyword>
<sequence length="40" mass="4080">MRRECSRVEGAEAARGGGFGRGAVRGSVLGQSSRIACGAR</sequence>